<accession>A0A914H1N9</accession>
<dbReference type="Pfam" id="PF06870">
    <property type="entry name" value="RNA_pol_I_A49"/>
    <property type="match status" value="1"/>
</dbReference>
<sequence>MNRSDMSHHSAQNGTSSGMAADGLFNETLLVLNFYAETRAFEQQVGVIIPSIFAVFAFFGLIGNLLVVIVALNRQMRNSTNTLIIGLTCSDLMFLTLCIPFTAIDYASPVWVLPNWMCPLINYLQHSSAYFSVWTLTLMAADRFLAVVFPVESMTLRSPRNTFFVLVIVYSVILLSQIQVGRIHAVYNYTFITDKRSACSIVSITKGDASVTEARLYFFSFNLFGYCLPLGITCVLYYFMLKRLWYAPLRGGGSSTSTKALGNSVVSNSNASNSSLRSRPETIRAKRKVTRLVLCVVIIWAVCWLPLNLCFFASGLIYPDTLVLRGGKPIVVIQICSQVLAYCNSTLNPILYPLVSENFRKGFLRVLCFMANWVSCGRCCKQFQLYNARMELTMLNRSNSNKSKQMSRSNSKTTTSTKNTTNNNLNTQSLVNNEPSMLSLLHRPSLHKRCSAVSVSDRGNGTRMRVLSRGDSGTFLTVLVSDEVSPSPLGPFPQRRMSRISSPVHHQQQLQQHRHSQLSLLSVRKCGTLEETTAEGESARADMSSGFRFEYWRYVTDTNCNNHYSPAAFDVRNNGFNGESSTSNSGNKGNSIARGIKKELISPIGSPKPIKRRLLSPELNSTKLAEMMPSSRLSIGMTGRLRDIVAVFPQSDLAAPEKLIFREHTTNLNRRAFAAKGHADVPGAKSKEISFVGREQGAGEGFEYVLALIDRRTGQPLEFKRTAMINFQLCTESESNRSPGNEKSSRSVDYSADFAATLEKKHEDRKRLTLDFGSVRKNKQLDAHIRRSVTNETLEAMTSTAFSSANVLAKGEEEGTEEEKLEKKLSILGQVQSCVLPEANLLAVSPGEVYTLDQFLPKISEGLLQELKEEAMQFFRQNETTQKILNLGIPLVVAKRLGNPLRYGNPARRCCLSLKMVALAKLTQTIHKTVTRQIRKLSAKEVETLNFIPPKMLGHIRETYLEVPRTFRGKISYELSVEQRSRILADLLCLLLLFDDPEYTLPISPIVQDFCVPENVLKNLLVAMGCVVSVASEAQALTLNTIRVARLIGPPDGKSKSLGRRSKRQRRTN</sequence>
<dbReference type="SMART" id="SM01381">
    <property type="entry name" value="7TM_GPCR_Srsx"/>
    <property type="match status" value="1"/>
</dbReference>
<feature type="region of interest" description="Disordered" evidence="17">
    <location>
        <begin position="397"/>
        <end position="430"/>
    </location>
</feature>
<keyword evidence="8 16" id="KW-0297">G-protein coupled receptor</keyword>
<dbReference type="Gene3D" id="1.20.1070.10">
    <property type="entry name" value="Rhodopsin 7-helix transmembrane proteins"/>
    <property type="match status" value="1"/>
</dbReference>
<evidence type="ECO:0000313" key="20">
    <source>
        <dbReference type="Proteomes" id="UP000887572"/>
    </source>
</evidence>
<evidence type="ECO:0000256" key="5">
    <source>
        <dbReference type="ARBA" id="ARBA00022478"/>
    </source>
</evidence>
<evidence type="ECO:0000256" key="10">
    <source>
        <dbReference type="ARBA" id="ARBA00023157"/>
    </source>
</evidence>
<evidence type="ECO:0000256" key="6">
    <source>
        <dbReference type="ARBA" id="ARBA00022692"/>
    </source>
</evidence>
<reference evidence="21" key="1">
    <citation type="submission" date="2022-11" db="UniProtKB">
        <authorList>
            <consortium name="WormBaseParasite"/>
        </authorList>
    </citation>
    <scope>IDENTIFICATION</scope>
</reference>
<keyword evidence="13" id="KW-0325">Glycoprotein</keyword>
<evidence type="ECO:0000256" key="17">
    <source>
        <dbReference type="SAM" id="MobiDB-lite"/>
    </source>
</evidence>
<dbReference type="PRINTS" id="PR00237">
    <property type="entry name" value="GPCRRHODOPSN"/>
</dbReference>
<evidence type="ECO:0000256" key="8">
    <source>
        <dbReference type="ARBA" id="ARBA00023040"/>
    </source>
</evidence>
<keyword evidence="4" id="KW-1003">Cell membrane</keyword>
<dbReference type="PROSITE" id="PS50262">
    <property type="entry name" value="G_PROTEIN_RECEP_F1_2"/>
    <property type="match status" value="1"/>
</dbReference>
<evidence type="ECO:0000256" key="16">
    <source>
        <dbReference type="RuleBase" id="RU000688"/>
    </source>
</evidence>
<evidence type="ECO:0000259" key="19">
    <source>
        <dbReference type="PROSITE" id="PS50262"/>
    </source>
</evidence>
<dbReference type="GO" id="GO:0005886">
    <property type="term" value="C:plasma membrane"/>
    <property type="evidence" value="ECO:0007669"/>
    <property type="project" value="UniProtKB-SubCell"/>
</dbReference>
<evidence type="ECO:0000256" key="3">
    <source>
        <dbReference type="ARBA" id="ARBA00009430"/>
    </source>
</evidence>
<dbReference type="InterPro" id="IPR009668">
    <property type="entry name" value="RNA_pol-assoc_fac_A49-like"/>
</dbReference>
<feature type="compositionally biased region" description="Low complexity" evidence="17">
    <location>
        <begin position="409"/>
        <end position="430"/>
    </location>
</feature>
<evidence type="ECO:0000256" key="2">
    <source>
        <dbReference type="ARBA" id="ARBA00004651"/>
    </source>
</evidence>
<evidence type="ECO:0000256" key="15">
    <source>
        <dbReference type="ARBA" id="ARBA00023242"/>
    </source>
</evidence>
<evidence type="ECO:0000256" key="14">
    <source>
        <dbReference type="ARBA" id="ARBA00023224"/>
    </source>
</evidence>
<comment type="similarity">
    <text evidence="3">Belongs to the eukaryotic RPA49/POLR1E RNA polymerase subunit family.</text>
</comment>
<feature type="transmembrane region" description="Helical" evidence="18">
    <location>
        <begin position="128"/>
        <end position="151"/>
    </location>
</feature>
<comment type="subcellular location">
    <subcellularLocation>
        <location evidence="2">Cell membrane</location>
        <topology evidence="2">Multi-pass membrane protein</topology>
    </subcellularLocation>
    <subcellularLocation>
        <location evidence="1">Nucleus</location>
        <location evidence="1">Nucleolus</location>
    </subcellularLocation>
</comment>
<evidence type="ECO:0000256" key="18">
    <source>
        <dbReference type="SAM" id="Phobius"/>
    </source>
</evidence>
<proteinExistence type="inferred from homology"/>
<evidence type="ECO:0000256" key="11">
    <source>
        <dbReference type="ARBA" id="ARBA00023163"/>
    </source>
</evidence>
<dbReference type="GO" id="GO:0005730">
    <property type="term" value="C:nucleolus"/>
    <property type="evidence" value="ECO:0007669"/>
    <property type="project" value="UniProtKB-SubCell"/>
</dbReference>
<dbReference type="GO" id="GO:0006351">
    <property type="term" value="P:DNA-templated transcription"/>
    <property type="evidence" value="ECO:0007669"/>
    <property type="project" value="InterPro"/>
</dbReference>
<protein>
    <submittedName>
        <fullName evidence="21">G-protein coupled receptors family 1 profile domain-containing protein</fullName>
    </submittedName>
</protein>
<dbReference type="PROSITE" id="PS00237">
    <property type="entry name" value="G_PROTEIN_RECEP_F1_1"/>
    <property type="match status" value="1"/>
</dbReference>
<name>A0A914H1N9_GLORO</name>
<keyword evidence="14 16" id="KW-0807">Transducer</keyword>
<keyword evidence="15" id="KW-0539">Nucleus</keyword>
<feature type="transmembrane region" description="Helical" evidence="18">
    <location>
        <begin position="292"/>
        <end position="318"/>
    </location>
</feature>
<dbReference type="InterPro" id="IPR017452">
    <property type="entry name" value="GPCR_Rhodpsn_7TM"/>
</dbReference>
<dbReference type="PANTHER" id="PTHR45695">
    <property type="entry name" value="LEUCOKININ RECEPTOR-RELATED"/>
    <property type="match status" value="1"/>
</dbReference>
<evidence type="ECO:0000256" key="4">
    <source>
        <dbReference type="ARBA" id="ARBA00022475"/>
    </source>
</evidence>
<keyword evidence="9 18" id="KW-0472">Membrane</keyword>
<feature type="domain" description="G-protein coupled receptors family 1 profile" evidence="19">
    <location>
        <begin position="63"/>
        <end position="352"/>
    </location>
</feature>
<keyword evidence="7 18" id="KW-1133">Transmembrane helix</keyword>
<feature type="transmembrane region" description="Helical" evidence="18">
    <location>
        <begin position="163"/>
        <end position="180"/>
    </location>
</feature>
<feature type="transmembrane region" description="Helical" evidence="18">
    <location>
        <begin position="84"/>
        <end position="108"/>
    </location>
</feature>
<keyword evidence="11" id="KW-0804">Transcription</keyword>
<keyword evidence="20" id="KW-1185">Reference proteome</keyword>
<keyword evidence="12 16" id="KW-0675">Receptor</keyword>
<dbReference type="SUPFAM" id="SSF81321">
    <property type="entry name" value="Family A G protein-coupled receptor-like"/>
    <property type="match status" value="1"/>
</dbReference>
<evidence type="ECO:0000256" key="1">
    <source>
        <dbReference type="ARBA" id="ARBA00004604"/>
    </source>
</evidence>
<dbReference type="AlphaFoldDB" id="A0A914H1N9"/>
<dbReference type="InterPro" id="IPR000276">
    <property type="entry name" value="GPCR_Rhodpsn"/>
</dbReference>
<dbReference type="CDD" id="cd15096">
    <property type="entry name" value="7tmA_AstA_R_insect"/>
    <property type="match status" value="1"/>
</dbReference>
<dbReference type="Proteomes" id="UP000887572">
    <property type="component" value="Unplaced"/>
</dbReference>
<dbReference type="GO" id="GO:0000428">
    <property type="term" value="C:DNA-directed RNA polymerase complex"/>
    <property type="evidence" value="ECO:0007669"/>
    <property type="project" value="UniProtKB-KW"/>
</dbReference>
<keyword evidence="10" id="KW-1015">Disulfide bond</keyword>
<dbReference type="Pfam" id="PF00001">
    <property type="entry name" value="7tm_1"/>
    <property type="match status" value="1"/>
</dbReference>
<evidence type="ECO:0000256" key="13">
    <source>
        <dbReference type="ARBA" id="ARBA00023180"/>
    </source>
</evidence>
<organism evidence="20 21">
    <name type="scientific">Globodera rostochiensis</name>
    <name type="common">Golden nematode worm</name>
    <name type="synonym">Heterodera rostochiensis</name>
    <dbReference type="NCBI Taxonomy" id="31243"/>
    <lineage>
        <taxon>Eukaryota</taxon>
        <taxon>Metazoa</taxon>
        <taxon>Ecdysozoa</taxon>
        <taxon>Nematoda</taxon>
        <taxon>Chromadorea</taxon>
        <taxon>Rhabditida</taxon>
        <taxon>Tylenchina</taxon>
        <taxon>Tylenchomorpha</taxon>
        <taxon>Tylenchoidea</taxon>
        <taxon>Heteroderidae</taxon>
        <taxon>Heteroderinae</taxon>
        <taxon>Globodera</taxon>
    </lineage>
</organism>
<evidence type="ECO:0000256" key="12">
    <source>
        <dbReference type="ARBA" id="ARBA00023170"/>
    </source>
</evidence>
<dbReference type="WBParaSite" id="Gr19_v10_g13323.t1">
    <property type="protein sequence ID" value="Gr19_v10_g13323.t1"/>
    <property type="gene ID" value="Gr19_v10_g13323"/>
</dbReference>
<feature type="transmembrane region" description="Helical" evidence="18">
    <location>
        <begin position="47"/>
        <end position="72"/>
    </location>
</feature>
<feature type="compositionally biased region" description="Polar residues" evidence="17">
    <location>
        <begin position="397"/>
        <end position="408"/>
    </location>
</feature>
<evidence type="ECO:0000313" key="21">
    <source>
        <dbReference type="WBParaSite" id="Gr19_v10_g13323.t1"/>
    </source>
</evidence>
<dbReference type="PANTHER" id="PTHR45695:SF23">
    <property type="entry name" value="GALANIN-LIKE G-PROTEIN COUPLED RECEPTOR NPR-9"/>
    <property type="match status" value="1"/>
</dbReference>
<feature type="transmembrane region" description="Helical" evidence="18">
    <location>
        <begin position="216"/>
        <end position="240"/>
    </location>
</feature>
<keyword evidence="6 16" id="KW-0812">Transmembrane</keyword>
<comment type="similarity">
    <text evidence="16">Belongs to the G-protein coupled receptor 1 family.</text>
</comment>
<keyword evidence="5" id="KW-0240">DNA-directed RNA polymerase</keyword>
<evidence type="ECO:0000256" key="9">
    <source>
        <dbReference type="ARBA" id="ARBA00023136"/>
    </source>
</evidence>
<dbReference type="GO" id="GO:0003677">
    <property type="term" value="F:DNA binding"/>
    <property type="evidence" value="ECO:0007669"/>
    <property type="project" value="InterPro"/>
</dbReference>
<dbReference type="GO" id="GO:0004930">
    <property type="term" value="F:G protein-coupled receptor activity"/>
    <property type="evidence" value="ECO:0007669"/>
    <property type="project" value="UniProtKB-KW"/>
</dbReference>
<evidence type="ECO:0000256" key="7">
    <source>
        <dbReference type="ARBA" id="ARBA00022989"/>
    </source>
</evidence>